<dbReference type="Proteomes" id="UP001164286">
    <property type="component" value="Unassembled WGS sequence"/>
</dbReference>
<name>A0AA38HCY2_9TREE</name>
<evidence type="ECO:0000313" key="2">
    <source>
        <dbReference type="Proteomes" id="UP001164286"/>
    </source>
</evidence>
<dbReference type="EMBL" id="JAKWFO010000003">
    <property type="protein sequence ID" value="KAI9637893.1"/>
    <property type="molecule type" value="Genomic_DNA"/>
</dbReference>
<dbReference type="AlphaFoldDB" id="A0AA38HCY2"/>
<organism evidence="1 2">
    <name type="scientific">Dioszegia hungarica</name>
    <dbReference type="NCBI Taxonomy" id="4972"/>
    <lineage>
        <taxon>Eukaryota</taxon>
        <taxon>Fungi</taxon>
        <taxon>Dikarya</taxon>
        <taxon>Basidiomycota</taxon>
        <taxon>Agaricomycotina</taxon>
        <taxon>Tremellomycetes</taxon>
        <taxon>Tremellales</taxon>
        <taxon>Bulleribasidiaceae</taxon>
        <taxon>Dioszegia</taxon>
    </lineage>
</organism>
<dbReference type="RefSeq" id="XP_052947670.1">
    <property type="nucleotide sequence ID" value="XM_053088292.1"/>
</dbReference>
<sequence>MTDTGNAVGDEVVEELTEAILEPVLTAALDAFRMSDRIARTPECKALKSEDDQLQYITDAIVARARSASLPTGADWTEPTTQNLKTALSHWSAKLRRNADLDAEPQPADNTLYWDFGVDEAQGSKANFGLRHTVIYTSSIASFIWQHHSCILMERTGVRSPWHAYAVAFQRAKSPLIAFPLAPPPLRPAALFVSDLNRQSNRQLSSPTLPGATSILMSGLSTTTLSATLLNDTLVTCNKLHQLLAPEPAVATTGSRRLRDDRATHVARSERRPMSAISRYAASSKEISRLATELRSPDGLTKAILESHPPVGGRSVFSMYPSFDFRERLRPFVEQLPVEPSLQHHDPDSFVAPKPEGDAIDVQWEYEREVGFGFITPDEAVRNIETLVSHLHQDGDGALKMLLTTIREGLLIAVSNLAATLTVDET</sequence>
<keyword evidence="2" id="KW-1185">Reference proteome</keyword>
<comment type="caution">
    <text evidence="1">The sequence shown here is derived from an EMBL/GenBank/DDBJ whole genome shotgun (WGS) entry which is preliminary data.</text>
</comment>
<reference evidence="1" key="1">
    <citation type="journal article" date="2022" name="G3 (Bethesda)">
        <title>High quality genome of the basidiomycete yeast Dioszegia hungarica PDD-24b-2 isolated from cloud water.</title>
        <authorList>
            <person name="Jarrige D."/>
            <person name="Haridas S."/>
            <person name="Bleykasten-Grosshans C."/>
            <person name="Joly M."/>
            <person name="Nadalig T."/>
            <person name="Sancelme M."/>
            <person name="Vuilleumier S."/>
            <person name="Grigoriev I.V."/>
            <person name="Amato P."/>
            <person name="Bringel F."/>
        </authorList>
    </citation>
    <scope>NUCLEOTIDE SEQUENCE</scope>
    <source>
        <strain evidence="1">PDD-24b-2</strain>
    </source>
</reference>
<gene>
    <name evidence="1" type="ORF">MKK02DRAFT_31440</name>
</gene>
<proteinExistence type="predicted"/>
<accession>A0AA38HCY2</accession>
<dbReference type="GeneID" id="77727497"/>
<evidence type="ECO:0000313" key="1">
    <source>
        <dbReference type="EMBL" id="KAI9637893.1"/>
    </source>
</evidence>
<protein>
    <submittedName>
        <fullName evidence="1">Uncharacterized protein</fullName>
    </submittedName>
</protein>